<evidence type="ECO:0000313" key="3">
    <source>
        <dbReference type="EMBL" id="EGR30979.1"/>
    </source>
</evidence>
<reference evidence="3 4" key="1">
    <citation type="submission" date="2011-07" db="EMBL/GenBank/DDBJ databases">
        <authorList>
            <person name="Coyne R."/>
            <person name="Brami D."/>
            <person name="Johnson J."/>
            <person name="Hostetler J."/>
            <person name="Hannick L."/>
            <person name="Clark T."/>
            <person name="Cassidy-Hanley D."/>
            <person name="Inman J."/>
        </authorList>
    </citation>
    <scope>NUCLEOTIDE SEQUENCE [LARGE SCALE GENOMIC DNA]</scope>
    <source>
        <strain evidence="3 4">G5</strain>
    </source>
</reference>
<organism evidence="3 4">
    <name type="scientific">Ichthyophthirius multifiliis</name>
    <name type="common">White spot disease agent</name>
    <name type="synonym">Ich</name>
    <dbReference type="NCBI Taxonomy" id="5932"/>
    <lineage>
        <taxon>Eukaryota</taxon>
        <taxon>Sar</taxon>
        <taxon>Alveolata</taxon>
        <taxon>Ciliophora</taxon>
        <taxon>Intramacronucleata</taxon>
        <taxon>Oligohymenophorea</taxon>
        <taxon>Hymenostomatida</taxon>
        <taxon>Ophryoglenina</taxon>
        <taxon>Ichthyophthirius</taxon>
    </lineage>
</organism>
<keyword evidence="4" id="KW-1185">Reference proteome</keyword>
<feature type="transmembrane region" description="Helical" evidence="2">
    <location>
        <begin position="132"/>
        <end position="151"/>
    </location>
</feature>
<name>G0QUX4_ICHMU</name>
<keyword evidence="2" id="KW-1133">Transmembrane helix</keyword>
<dbReference type="OMA" id="HHVKLNT"/>
<evidence type="ECO:0000256" key="1">
    <source>
        <dbReference type="SAM" id="Coils"/>
    </source>
</evidence>
<dbReference type="RefSeq" id="XP_004034465.1">
    <property type="nucleotide sequence ID" value="XM_004034417.1"/>
</dbReference>
<dbReference type="AlphaFoldDB" id="G0QUX4"/>
<keyword evidence="2" id="KW-0472">Membrane</keyword>
<gene>
    <name evidence="3" type="ORF">IMG5_119950</name>
</gene>
<accession>G0QUX4</accession>
<dbReference type="GeneID" id="14907104"/>
<dbReference type="STRING" id="857967.G0QUX4"/>
<dbReference type="eggNOG" id="ENOG502SV8P">
    <property type="taxonomic scope" value="Eukaryota"/>
</dbReference>
<proteinExistence type="predicted"/>
<feature type="coiled-coil region" evidence="1">
    <location>
        <begin position="160"/>
        <end position="194"/>
    </location>
</feature>
<evidence type="ECO:0000256" key="2">
    <source>
        <dbReference type="SAM" id="Phobius"/>
    </source>
</evidence>
<dbReference type="OrthoDB" id="291727at2759"/>
<dbReference type="EMBL" id="GL983925">
    <property type="protein sequence ID" value="EGR30979.1"/>
    <property type="molecule type" value="Genomic_DNA"/>
</dbReference>
<protein>
    <submittedName>
        <fullName evidence="3">Uncharacterized protein</fullName>
    </submittedName>
</protein>
<dbReference type="InParanoid" id="G0QUX4"/>
<sequence length="199" mass="23259">MISRNIYSLFRKANQQSIISQNIKNWFGSAVVNHNDHHDHHGHNEHHDHGHDQELVSIYGFDDVNVHEHHDETDPYAHIRNKPFLSFERLYFADPYYIPDEVNPLMNEPHGYLTNDDPLDTRPNFEVSTLQFLYIALMGIGITIIFGHQGLNRQRPAELLFNANLTAENIEEKLREIRIQNQELENQKSGLNDELESLQ</sequence>
<evidence type="ECO:0000313" key="4">
    <source>
        <dbReference type="Proteomes" id="UP000008983"/>
    </source>
</evidence>
<keyword evidence="2" id="KW-0812">Transmembrane</keyword>
<keyword evidence="1" id="KW-0175">Coiled coil</keyword>
<dbReference type="Proteomes" id="UP000008983">
    <property type="component" value="Unassembled WGS sequence"/>
</dbReference>